<dbReference type="SUPFAM" id="SSF56784">
    <property type="entry name" value="HAD-like"/>
    <property type="match status" value="1"/>
</dbReference>
<dbReference type="InterPro" id="IPR023214">
    <property type="entry name" value="HAD_sf"/>
</dbReference>
<dbReference type="NCBIfam" id="TIGR01509">
    <property type="entry name" value="HAD-SF-IA-v3"/>
    <property type="match status" value="1"/>
</dbReference>
<evidence type="ECO:0000313" key="2">
    <source>
        <dbReference type="Proteomes" id="UP001180081"/>
    </source>
</evidence>
<dbReference type="Pfam" id="PF13419">
    <property type="entry name" value="HAD_2"/>
    <property type="match status" value="1"/>
</dbReference>
<dbReference type="PANTHER" id="PTHR18901">
    <property type="entry name" value="2-DEOXYGLUCOSE-6-PHOSPHATE PHOSPHATASE 2"/>
    <property type="match status" value="1"/>
</dbReference>
<dbReference type="EMBL" id="JAUFPU010000009">
    <property type="protein sequence ID" value="MDN3577501.1"/>
    <property type="molecule type" value="Genomic_DNA"/>
</dbReference>
<organism evidence="1 2">
    <name type="scientific">Chitinimonas viridis</name>
    <dbReference type="NCBI Taxonomy" id="664880"/>
    <lineage>
        <taxon>Bacteria</taxon>
        <taxon>Pseudomonadati</taxon>
        <taxon>Pseudomonadota</taxon>
        <taxon>Betaproteobacteria</taxon>
        <taxon>Neisseriales</taxon>
        <taxon>Chitinibacteraceae</taxon>
        <taxon>Chitinimonas</taxon>
    </lineage>
</organism>
<dbReference type="InterPro" id="IPR006439">
    <property type="entry name" value="HAD-SF_hydro_IA"/>
</dbReference>
<dbReference type="CDD" id="cd07505">
    <property type="entry name" value="HAD_BPGM-like"/>
    <property type="match status" value="1"/>
</dbReference>
<dbReference type="InterPro" id="IPR023198">
    <property type="entry name" value="PGP-like_dom2"/>
</dbReference>
<dbReference type="SFLD" id="SFLDG01129">
    <property type="entry name" value="C1.5:_HAD__Beta-PGM__Phosphata"/>
    <property type="match status" value="1"/>
</dbReference>
<proteinExistence type="predicted"/>
<name>A0ABT8B7D8_9NEIS</name>
<protein>
    <submittedName>
        <fullName evidence="1">HAD family phosphatase</fullName>
    </submittedName>
</protein>
<evidence type="ECO:0000313" key="1">
    <source>
        <dbReference type="EMBL" id="MDN3577501.1"/>
    </source>
</evidence>
<accession>A0ABT8B7D8</accession>
<dbReference type="InterPro" id="IPR036412">
    <property type="entry name" value="HAD-like_sf"/>
</dbReference>
<dbReference type="PANTHER" id="PTHR18901:SF38">
    <property type="entry name" value="PSEUDOURIDINE-5'-PHOSPHATASE"/>
    <property type="match status" value="1"/>
</dbReference>
<keyword evidence="2" id="KW-1185">Reference proteome</keyword>
<dbReference type="RefSeq" id="WP_290332943.1">
    <property type="nucleotide sequence ID" value="NZ_JAUFPU010000009.1"/>
</dbReference>
<comment type="caution">
    <text evidence="1">The sequence shown here is derived from an EMBL/GenBank/DDBJ whole genome shotgun (WGS) entry which is preliminary data.</text>
</comment>
<sequence length="228" mass="24887">MMKLDFTPAAVLFDMDGLMIDSEKAVMACWLEAADIHGVTLEEDLLHAMVGLHEKLCIALLREHRPDLDIRTLGETTDRLYHDKVEQGLPLKPGIIELLQWLTDLGVPRAVATSTRRERADQKLHRSGLIRFFPVVVTGSDIEHPKPAPDIYLKAASLLGVAPPHCLVLEDSEPGVRAALAAGMTPIQVPDLKSPGPEVIALGHRIVGSLTDAHALLQARYTPSEQGV</sequence>
<dbReference type="SFLD" id="SFLDS00003">
    <property type="entry name" value="Haloacid_Dehalogenase"/>
    <property type="match status" value="1"/>
</dbReference>
<dbReference type="SFLD" id="SFLDG01135">
    <property type="entry name" value="C1.5.6:_HAD__Beta-PGM__Phospha"/>
    <property type="match status" value="1"/>
</dbReference>
<dbReference type="Proteomes" id="UP001180081">
    <property type="component" value="Unassembled WGS sequence"/>
</dbReference>
<reference evidence="1" key="1">
    <citation type="journal article" date="2014" name="Int. J. Syst. Evol. Microbiol.">
        <title>Complete genome of a new Firmicutes species belonging to the dominant human colonic microbiota ('Ruminococcus bicirculans') reveals two chromosomes and a selective capacity to utilize plant glucans.</title>
        <authorList>
            <consortium name="NISC Comparative Sequencing Program"/>
            <person name="Wegmann U."/>
            <person name="Louis P."/>
            <person name="Goesmann A."/>
            <person name="Henrissat B."/>
            <person name="Duncan S.H."/>
            <person name="Flint H.J."/>
        </authorList>
    </citation>
    <scope>NUCLEOTIDE SEQUENCE</scope>
    <source>
        <strain evidence="1">CECT 7703</strain>
    </source>
</reference>
<dbReference type="Gene3D" id="3.40.50.1000">
    <property type="entry name" value="HAD superfamily/HAD-like"/>
    <property type="match status" value="1"/>
</dbReference>
<reference evidence="1" key="2">
    <citation type="submission" date="2023-06" db="EMBL/GenBank/DDBJ databases">
        <authorList>
            <person name="Lucena T."/>
            <person name="Sun Q."/>
        </authorList>
    </citation>
    <scope>NUCLEOTIDE SEQUENCE</scope>
    <source>
        <strain evidence="1">CECT 7703</strain>
    </source>
</reference>
<gene>
    <name evidence="1" type="ORF">QWZ03_12050</name>
</gene>
<dbReference type="InterPro" id="IPR041492">
    <property type="entry name" value="HAD_2"/>
</dbReference>
<dbReference type="Gene3D" id="1.10.150.240">
    <property type="entry name" value="Putative phosphatase, domain 2"/>
    <property type="match status" value="1"/>
</dbReference>